<organism evidence="1 2">
    <name type="scientific">Streptomyces natalensis ATCC 27448</name>
    <dbReference type="NCBI Taxonomy" id="1240678"/>
    <lineage>
        <taxon>Bacteria</taxon>
        <taxon>Bacillati</taxon>
        <taxon>Actinomycetota</taxon>
        <taxon>Actinomycetes</taxon>
        <taxon>Kitasatosporales</taxon>
        <taxon>Streptomycetaceae</taxon>
        <taxon>Streptomyces</taxon>
    </lineage>
</organism>
<evidence type="ECO:0000313" key="1">
    <source>
        <dbReference type="EMBL" id="KIZ17603.1"/>
    </source>
</evidence>
<proteinExistence type="predicted"/>
<dbReference type="Pfam" id="PF26421">
    <property type="entry name" value="Avidin_like"/>
    <property type="match status" value="1"/>
</dbReference>
<protein>
    <submittedName>
        <fullName evidence="1">Uncharacterized protein</fullName>
    </submittedName>
</protein>
<sequence length="110" mass="12063">MINYDGKRFRNTERGADGTAPVATYHQDGDLVWAEASGGDVRRCMLVGVCGPDGTIRMGYTMVLANGETAIGRCVSTPRTLDDGRILLHEEWERYQPRPGSGVSAIEEME</sequence>
<dbReference type="AlphaFoldDB" id="A0A0D7CN21"/>
<dbReference type="PATRIC" id="fig|1240678.4.peg.2958"/>
<dbReference type="RefSeq" id="WP_030067665.1">
    <property type="nucleotide sequence ID" value="NZ_JRKI01000018.1"/>
</dbReference>
<reference evidence="1 2" key="1">
    <citation type="submission" date="2014-09" db="EMBL/GenBank/DDBJ databases">
        <title>Draft genome sequence of Streptomyces natalensis ATCC 27448, producer of the antifungal pimaricin.</title>
        <authorList>
            <person name="Mendes M.V."/>
            <person name="Beites T."/>
            <person name="Pires S."/>
            <person name="Santos C.L."/>
            <person name="Moradas-Ferreira P."/>
        </authorList>
    </citation>
    <scope>NUCLEOTIDE SEQUENCE [LARGE SCALE GENOMIC DNA]</scope>
    <source>
        <strain evidence="1 2">ATCC 27448</strain>
    </source>
</reference>
<dbReference type="EMBL" id="JRKI01000018">
    <property type="protein sequence ID" value="KIZ17603.1"/>
    <property type="molecule type" value="Genomic_DNA"/>
</dbReference>
<evidence type="ECO:0000313" key="2">
    <source>
        <dbReference type="Proteomes" id="UP000032458"/>
    </source>
</evidence>
<dbReference type="InterPro" id="IPR058595">
    <property type="entry name" value="Avidin-like"/>
</dbReference>
<keyword evidence="2" id="KW-1185">Reference proteome</keyword>
<gene>
    <name evidence="1" type="ORF">SNA_14080</name>
</gene>
<dbReference type="Proteomes" id="UP000032458">
    <property type="component" value="Unassembled WGS sequence"/>
</dbReference>
<name>A0A0D7CN21_9ACTN</name>
<accession>A0A0D7CN21</accession>
<comment type="caution">
    <text evidence="1">The sequence shown here is derived from an EMBL/GenBank/DDBJ whole genome shotgun (WGS) entry which is preliminary data.</text>
</comment>